<dbReference type="NCBIfam" id="TIGR02033">
    <property type="entry name" value="D-hydantoinase"/>
    <property type="match status" value="1"/>
</dbReference>
<dbReference type="Gene3D" id="2.30.40.10">
    <property type="entry name" value="Urease, subunit C, domain 1"/>
    <property type="match status" value="1"/>
</dbReference>
<dbReference type="AlphaFoldDB" id="A0A9X2AFE5"/>
<feature type="modified residue" description="N6-carboxylysine" evidence="5">
    <location>
        <position position="150"/>
    </location>
</feature>
<evidence type="ECO:0000313" key="7">
    <source>
        <dbReference type="EMBL" id="MCI0183971.1"/>
    </source>
</evidence>
<evidence type="ECO:0000313" key="8">
    <source>
        <dbReference type="Proteomes" id="UP001139263"/>
    </source>
</evidence>
<evidence type="ECO:0000256" key="4">
    <source>
        <dbReference type="ARBA" id="ARBA00022801"/>
    </source>
</evidence>
<name>A0A9X2AFE5_9BACL</name>
<dbReference type="PANTHER" id="PTHR11647">
    <property type="entry name" value="HYDRANTOINASE/DIHYDROPYRIMIDINASE FAMILY MEMBER"/>
    <property type="match status" value="1"/>
</dbReference>
<proteinExistence type="inferred from homology"/>
<organism evidence="7 8">
    <name type="scientific">Sulfoacidibacillus ferrooxidans</name>
    <dbReference type="NCBI Taxonomy" id="2005001"/>
    <lineage>
        <taxon>Bacteria</taxon>
        <taxon>Bacillati</taxon>
        <taxon>Bacillota</taxon>
        <taxon>Bacilli</taxon>
        <taxon>Bacillales</taxon>
        <taxon>Alicyclobacillaceae</taxon>
        <taxon>Sulfoacidibacillus</taxon>
    </lineage>
</organism>
<dbReference type="Gene3D" id="3.20.20.140">
    <property type="entry name" value="Metal-dependent hydrolases"/>
    <property type="match status" value="1"/>
</dbReference>
<keyword evidence="8" id="KW-1185">Reference proteome</keyword>
<dbReference type="InterPro" id="IPR050378">
    <property type="entry name" value="Metallo-dep_Hydrolases_sf"/>
</dbReference>
<dbReference type="EC" id="3.5.2.-" evidence="7"/>
<dbReference type="RefSeq" id="WP_241715017.1">
    <property type="nucleotide sequence ID" value="NZ_JALBUF010000007.1"/>
</dbReference>
<gene>
    <name evidence="7" type="ORF">MM817_02263</name>
</gene>
<protein>
    <submittedName>
        <fullName evidence="7">D-hydantoinase</fullName>
        <ecNumber evidence="7">3.5.2.-</ecNumber>
    </submittedName>
</protein>
<dbReference type="Pfam" id="PF01979">
    <property type="entry name" value="Amidohydro_1"/>
    <property type="match status" value="1"/>
</dbReference>
<dbReference type="Proteomes" id="UP001139263">
    <property type="component" value="Unassembled WGS sequence"/>
</dbReference>
<dbReference type="GO" id="GO:0046872">
    <property type="term" value="F:metal ion binding"/>
    <property type="evidence" value="ECO:0007669"/>
    <property type="project" value="UniProtKB-KW"/>
</dbReference>
<dbReference type="PANTHER" id="PTHR11647:SF1">
    <property type="entry name" value="COLLAPSIN RESPONSE MEDIATOR PROTEIN"/>
    <property type="match status" value="1"/>
</dbReference>
<accession>A0A9X2AFE5</accession>
<dbReference type="InterPro" id="IPR006680">
    <property type="entry name" value="Amidohydro-rel"/>
</dbReference>
<dbReference type="SUPFAM" id="SSF51338">
    <property type="entry name" value="Composite domain of metallo-dependent hydrolases"/>
    <property type="match status" value="2"/>
</dbReference>
<dbReference type="EMBL" id="JALBUF010000007">
    <property type="protein sequence ID" value="MCI0183971.1"/>
    <property type="molecule type" value="Genomic_DNA"/>
</dbReference>
<dbReference type="FunFam" id="3.20.20.140:FF:000076">
    <property type="entry name" value="Dihydropyrimidinase like 2"/>
    <property type="match status" value="1"/>
</dbReference>
<evidence type="ECO:0000256" key="3">
    <source>
        <dbReference type="ARBA" id="ARBA00022723"/>
    </source>
</evidence>
<evidence type="ECO:0000256" key="1">
    <source>
        <dbReference type="ARBA" id="ARBA00001947"/>
    </source>
</evidence>
<reference evidence="7" key="1">
    <citation type="submission" date="2022-03" db="EMBL/GenBank/DDBJ databases">
        <title>Draft Genome Sequence of Firmicute Strain S0AB, a Heterotrophic Iron/Sulfur-Oxidizing Extreme Acidophile.</title>
        <authorList>
            <person name="Vergara E."/>
            <person name="Pakostova E."/>
            <person name="Johnson D.B."/>
            <person name="Holmes D.S."/>
        </authorList>
    </citation>
    <scope>NUCLEOTIDE SEQUENCE</scope>
    <source>
        <strain evidence="7">S0AB</strain>
    </source>
</reference>
<comment type="cofactor">
    <cofactor evidence="1">
        <name>Zn(2+)</name>
        <dbReference type="ChEBI" id="CHEBI:29105"/>
    </cofactor>
</comment>
<dbReference type="GO" id="GO:0016812">
    <property type="term" value="F:hydrolase activity, acting on carbon-nitrogen (but not peptide) bonds, in cyclic amides"/>
    <property type="evidence" value="ECO:0007669"/>
    <property type="project" value="TreeGrafter"/>
</dbReference>
<dbReference type="SUPFAM" id="SSF51556">
    <property type="entry name" value="Metallo-dependent hydrolases"/>
    <property type="match status" value="1"/>
</dbReference>
<feature type="domain" description="Amidohydrolase-related" evidence="6">
    <location>
        <begin position="49"/>
        <end position="436"/>
    </location>
</feature>
<keyword evidence="4 7" id="KW-0378">Hydrolase</keyword>
<comment type="similarity">
    <text evidence="2">Belongs to the metallo-dependent hydrolases superfamily. Hydantoinase/dihydropyrimidinase family.</text>
</comment>
<comment type="caution">
    <text evidence="7">The sequence shown here is derived from an EMBL/GenBank/DDBJ whole genome shotgun (WGS) entry which is preliminary data.</text>
</comment>
<dbReference type="InterPro" id="IPR011778">
    <property type="entry name" value="Hydantoinase/dihydroPyrase"/>
</dbReference>
<dbReference type="InterPro" id="IPR032466">
    <property type="entry name" value="Metal_Hydrolase"/>
</dbReference>
<dbReference type="CDD" id="cd01314">
    <property type="entry name" value="D-HYD"/>
    <property type="match status" value="1"/>
</dbReference>
<evidence type="ECO:0000256" key="5">
    <source>
        <dbReference type="PIRSR" id="PIRSR611778-50"/>
    </source>
</evidence>
<sequence length="463" mass="50590">MGTLIQGGTVVTASDVVFADVLIEGREVIAIAKHIEEKGHQVVDATGCYLFPGGVDPHTHLDMPFGGTVTADDFRTGTKAAAFGGTTTVIDFALHSKGSTLRDALTTWHQKADGKAAIDYAFHVMVGDMRQEVMDEIPMIVEEEGVTSFKLFMAYKNNLQVDDETLFRVLRVAAKAGALVQVHAENGDVIEVLVNEALARGQVEPKYHALTRPPEAEGEATERAIRLAEIAGAPLYVVHVTCAQAADAISDARKRGLPIYGETCPQYLVCDVTDYDRPNFVGAKYVMSPPLRAKSNQAVLWGKLRNMELQSFGSDQCSFNLKGQKELGLHDFSKIPNGSPTIEDRMAILYHYGVIQGQLSLQKFVALTSTNPAKLFGLYPRKGTIAIGCDADIVVWDPSVERTISVETHHMNVDNSIFEGMRVTGIPKYVFLRGTLIVDGNTFVGEDGFGEFQRCERFSNVSL</sequence>
<keyword evidence="3" id="KW-0479">Metal-binding</keyword>
<comment type="PTM">
    <text evidence="5">Carbamylation allows a single lysine to coordinate two divalent metal cations.</text>
</comment>
<dbReference type="InterPro" id="IPR011059">
    <property type="entry name" value="Metal-dep_hydrolase_composite"/>
</dbReference>
<evidence type="ECO:0000259" key="6">
    <source>
        <dbReference type="Pfam" id="PF01979"/>
    </source>
</evidence>
<evidence type="ECO:0000256" key="2">
    <source>
        <dbReference type="ARBA" id="ARBA00008829"/>
    </source>
</evidence>
<dbReference type="GO" id="GO:0005829">
    <property type="term" value="C:cytosol"/>
    <property type="evidence" value="ECO:0007669"/>
    <property type="project" value="TreeGrafter"/>
</dbReference>